<evidence type="ECO:0000313" key="3">
    <source>
        <dbReference type="Proteomes" id="UP000664203"/>
    </source>
</evidence>
<gene>
    <name evidence="2" type="ORF">ALECFALPRED_007080</name>
</gene>
<reference evidence="2" key="1">
    <citation type="submission" date="2021-03" db="EMBL/GenBank/DDBJ databases">
        <authorList>
            <person name="Tagirdzhanova G."/>
        </authorList>
    </citation>
    <scope>NUCLEOTIDE SEQUENCE</scope>
</reference>
<dbReference type="EMBL" id="CAJPDR010000046">
    <property type="protein sequence ID" value="CAF9911105.1"/>
    <property type="molecule type" value="Genomic_DNA"/>
</dbReference>
<accession>A0A8H3ICJ9</accession>
<dbReference type="Proteomes" id="UP000664203">
    <property type="component" value="Unassembled WGS sequence"/>
</dbReference>
<dbReference type="AlphaFoldDB" id="A0A8H3ICJ9"/>
<organism evidence="2 3">
    <name type="scientific">Alectoria fallacina</name>
    <dbReference type="NCBI Taxonomy" id="1903189"/>
    <lineage>
        <taxon>Eukaryota</taxon>
        <taxon>Fungi</taxon>
        <taxon>Dikarya</taxon>
        <taxon>Ascomycota</taxon>
        <taxon>Pezizomycotina</taxon>
        <taxon>Lecanoromycetes</taxon>
        <taxon>OSLEUM clade</taxon>
        <taxon>Lecanoromycetidae</taxon>
        <taxon>Lecanorales</taxon>
        <taxon>Lecanorineae</taxon>
        <taxon>Parmeliaceae</taxon>
        <taxon>Alectoria</taxon>
    </lineage>
</organism>
<sequence>MDCAVAISYHNDEQTLSLQPYDVEDLAMPDDIAALTEIGAGCVGGVCSSQGVIYPSPYRRETSDPSDTTTIIVTSDASSVPACPTQITFSLLHVVLLPLQPANPRSLQRQPKPIFPQTQATFAIPARLEDGTVSDVDGGTTSRTFVAGTASGTHRSDAGGWGGSGSGGMV</sequence>
<proteinExistence type="predicted"/>
<name>A0A8H3ICJ9_9LECA</name>
<keyword evidence="3" id="KW-1185">Reference proteome</keyword>
<feature type="region of interest" description="Disordered" evidence="1">
    <location>
        <begin position="146"/>
        <end position="170"/>
    </location>
</feature>
<feature type="compositionally biased region" description="Gly residues" evidence="1">
    <location>
        <begin position="159"/>
        <end position="170"/>
    </location>
</feature>
<evidence type="ECO:0000256" key="1">
    <source>
        <dbReference type="SAM" id="MobiDB-lite"/>
    </source>
</evidence>
<protein>
    <submittedName>
        <fullName evidence="2">Uncharacterized protein</fullName>
    </submittedName>
</protein>
<comment type="caution">
    <text evidence="2">The sequence shown here is derived from an EMBL/GenBank/DDBJ whole genome shotgun (WGS) entry which is preliminary data.</text>
</comment>
<evidence type="ECO:0000313" key="2">
    <source>
        <dbReference type="EMBL" id="CAF9911105.1"/>
    </source>
</evidence>